<dbReference type="EnsemblMetazoa" id="ACOM041545-RA">
    <property type="protein sequence ID" value="ACOM041545-PA.1"/>
    <property type="gene ID" value="ACOM041545"/>
</dbReference>
<protein>
    <submittedName>
        <fullName evidence="2">Uncharacterized protein</fullName>
    </submittedName>
</protein>
<reference evidence="2" key="1">
    <citation type="submission" date="2022-08" db="UniProtKB">
        <authorList>
            <consortium name="EnsemblMetazoa"/>
        </authorList>
    </citation>
    <scope>IDENTIFICATION</scope>
</reference>
<feature type="transmembrane region" description="Helical" evidence="1">
    <location>
        <begin position="159"/>
        <end position="190"/>
    </location>
</feature>
<sequence>MPSLSDTMINCELVKWAFSMLPMFCVWERSSAASTSSRMYSGAGLYFSMARMSESATSERCPPLSSVSDSFHIPLKPTFTSSPFMKSTPSGGTSRACVPGSSVLKMLPKFSSTSLQATFSFFFFSSSRSSCSFFSFRPASCGSSLFFSSSFCFNSLSRWWYFAFSSLLCEFIFSLCCLICCFSAVTAAVISSVVPLTSTSRCCRAAICSSSFTACSLAVTMPFCSSSISSLSVSKSCSSASFSCSIACIRLISATSSSTALPFARAPPDSVPPGSTTSPSSVTERVLIRGWNVILFAISRFFTMNECPKANCIAWSTSGS</sequence>
<keyword evidence="1" id="KW-1133">Transmembrane helix</keyword>
<proteinExistence type="predicted"/>
<name>A0A8W7Q2E3_ANOCL</name>
<keyword evidence="1" id="KW-0812">Transmembrane</keyword>
<evidence type="ECO:0000256" key="1">
    <source>
        <dbReference type="SAM" id="Phobius"/>
    </source>
</evidence>
<organism evidence="2">
    <name type="scientific">Anopheles coluzzii</name>
    <name type="common">African malaria mosquito</name>
    <dbReference type="NCBI Taxonomy" id="1518534"/>
    <lineage>
        <taxon>Eukaryota</taxon>
        <taxon>Metazoa</taxon>
        <taxon>Ecdysozoa</taxon>
        <taxon>Arthropoda</taxon>
        <taxon>Hexapoda</taxon>
        <taxon>Insecta</taxon>
        <taxon>Pterygota</taxon>
        <taxon>Neoptera</taxon>
        <taxon>Endopterygota</taxon>
        <taxon>Diptera</taxon>
        <taxon>Nematocera</taxon>
        <taxon>Culicoidea</taxon>
        <taxon>Culicidae</taxon>
        <taxon>Anophelinae</taxon>
        <taxon>Anopheles</taxon>
    </lineage>
</organism>
<accession>A0A8W7Q2E3</accession>
<dbReference type="AlphaFoldDB" id="A0A8W7Q2E3"/>
<keyword evidence="1" id="KW-0472">Membrane</keyword>
<evidence type="ECO:0000313" key="2">
    <source>
        <dbReference type="EnsemblMetazoa" id="ACOM041545-PA.1"/>
    </source>
</evidence>
<dbReference type="Proteomes" id="UP000075882">
    <property type="component" value="Unassembled WGS sequence"/>
</dbReference>